<evidence type="ECO:0000256" key="2">
    <source>
        <dbReference type="ARBA" id="ARBA00022631"/>
    </source>
</evidence>
<dbReference type="STRING" id="163359.A9R16_10995"/>
<gene>
    <name evidence="5" type="ORF">C4900_03395</name>
</gene>
<accession>A0A1C2G2F0</accession>
<reference evidence="5 6" key="1">
    <citation type="submission" date="2018-02" db="EMBL/GenBank/DDBJ databases">
        <title>Insights into the biology of acidophilic members of the Acidiferrobacteraceae family derived from comparative genomic analyses.</title>
        <authorList>
            <person name="Issotta F."/>
            <person name="Thyssen C."/>
            <person name="Mena C."/>
            <person name="Moya A."/>
            <person name="Bellenberg S."/>
            <person name="Sproer C."/>
            <person name="Covarrubias P.C."/>
            <person name="Sand W."/>
            <person name="Quatrini R."/>
            <person name="Vera M."/>
        </authorList>
    </citation>
    <scope>NUCLEOTIDE SEQUENCE [LARGE SCALE GENOMIC DNA]</scope>
    <source>
        <strain evidence="6">m-1</strain>
    </source>
</reference>
<evidence type="ECO:0000256" key="1">
    <source>
        <dbReference type="ARBA" id="ARBA00011738"/>
    </source>
</evidence>
<organism evidence="5 6">
    <name type="scientific">Acidiferrobacter thiooxydans</name>
    <dbReference type="NCBI Taxonomy" id="163359"/>
    <lineage>
        <taxon>Bacteria</taxon>
        <taxon>Pseudomonadati</taxon>
        <taxon>Pseudomonadota</taxon>
        <taxon>Gammaproteobacteria</taxon>
        <taxon>Acidiferrobacterales</taxon>
        <taxon>Acidiferrobacteraceae</taxon>
        <taxon>Acidiferrobacter</taxon>
    </lineage>
</organism>
<keyword evidence="3" id="KW-0456">Lyase</keyword>
<keyword evidence="2" id="KW-0659">Purine metabolism</keyword>
<dbReference type="InterPro" id="IPR007247">
    <property type="entry name" value="Ureidogly_lyase"/>
</dbReference>
<sequence>MPATKERAVFDVPLMDATADNIKDYGVLIGAEVHRPGLAIPFYASVEEGQNLEFVYHGRAVVRTARISKRSSELIWFERHLRMTQLFIGLGDQPFVMVLAKPNHEAGRRVPDFADMVAFRLPAGHGVMIHKGTWHDFPMAIDKPVTVFTANSEEVVNALCAVSGPQEIDDGDVFKIDIAAHTGCIPRVPF</sequence>
<dbReference type="GO" id="GO:0000256">
    <property type="term" value="P:allantoin catabolic process"/>
    <property type="evidence" value="ECO:0007669"/>
    <property type="project" value="InterPro"/>
</dbReference>
<keyword evidence="6" id="KW-1185">Reference proteome</keyword>
<dbReference type="Proteomes" id="UP000253250">
    <property type="component" value="Unassembled WGS sequence"/>
</dbReference>
<dbReference type="Gene3D" id="2.60.120.480">
    <property type="entry name" value="Ureidoglycolate hydrolase"/>
    <property type="match status" value="1"/>
</dbReference>
<evidence type="ECO:0000256" key="4">
    <source>
        <dbReference type="ARBA" id="ARBA00047684"/>
    </source>
</evidence>
<dbReference type="InterPro" id="IPR011051">
    <property type="entry name" value="RmlC_Cupin_sf"/>
</dbReference>
<dbReference type="AlphaFoldDB" id="A0A1C2G2F0"/>
<dbReference type="EMBL" id="PSYR01000001">
    <property type="protein sequence ID" value="RCN58817.1"/>
    <property type="molecule type" value="Genomic_DNA"/>
</dbReference>
<dbReference type="RefSeq" id="WP_065970028.1">
    <property type="nucleotide sequence ID" value="NZ_CP080624.1"/>
</dbReference>
<dbReference type="GO" id="GO:0050385">
    <property type="term" value="F:ureidoglycolate lyase activity"/>
    <property type="evidence" value="ECO:0007669"/>
    <property type="project" value="UniProtKB-EC"/>
</dbReference>
<evidence type="ECO:0000313" key="6">
    <source>
        <dbReference type="Proteomes" id="UP000253250"/>
    </source>
</evidence>
<dbReference type="InterPro" id="IPR024060">
    <property type="entry name" value="Ureidoglycolate_lyase_dom_sf"/>
</dbReference>
<comment type="caution">
    <text evidence="5">The sequence shown here is derived from an EMBL/GenBank/DDBJ whole genome shotgun (WGS) entry which is preliminary data.</text>
</comment>
<protein>
    <submittedName>
        <fullName evidence="5">Ureidoglycolate hydrolase</fullName>
    </submittedName>
</protein>
<evidence type="ECO:0000313" key="5">
    <source>
        <dbReference type="EMBL" id="RCN58817.1"/>
    </source>
</evidence>
<dbReference type="GO" id="GO:0004848">
    <property type="term" value="F:ureidoglycolate hydrolase activity"/>
    <property type="evidence" value="ECO:0007669"/>
    <property type="project" value="InterPro"/>
</dbReference>
<keyword evidence="5" id="KW-0378">Hydrolase</keyword>
<name>A0A1C2G2F0_9GAMM</name>
<evidence type="ECO:0000256" key="3">
    <source>
        <dbReference type="ARBA" id="ARBA00023239"/>
    </source>
</evidence>
<dbReference type="GO" id="GO:0006144">
    <property type="term" value="P:purine nucleobase metabolic process"/>
    <property type="evidence" value="ECO:0007669"/>
    <property type="project" value="UniProtKB-KW"/>
</dbReference>
<dbReference type="OrthoDB" id="9804602at2"/>
<dbReference type="SUPFAM" id="SSF51182">
    <property type="entry name" value="RmlC-like cupins"/>
    <property type="match status" value="1"/>
</dbReference>
<comment type="subunit">
    <text evidence="1">Homodimer.</text>
</comment>
<dbReference type="Pfam" id="PF04115">
    <property type="entry name" value="Ureidogly_lyase"/>
    <property type="match status" value="1"/>
</dbReference>
<proteinExistence type="predicted"/>
<comment type="catalytic activity">
    <reaction evidence="4">
        <text>(S)-ureidoglycolate = urea + glyoxylate</text>
        <dbReference type="Rhea" id="RHEA:11304"/>
        <dbReference type="ChEBI" id="CHEBI:16199"/>
        <dbReference type="ChEBI" id="CHEBI:36655"/>
        <dbReference type="ChEBI" id="CHEBI:57296"/>
        <dbReference type="EC" id="4.3.2.3"/>
    </reaction>
</comment>